<evidence type="ECO:0000256" key="2">
    <source>
        <dbReference type="ARBA" id="ARBA00004236"/>
    </source>
</evidence>
<keyword evidence="4" id="KW-0597">Phosphoprotein</keyword>
<evidence type="ECO:0000256" key="3">
    <source>
        <dbReference type="ARBA" id="ARBA00012438"/>
    </source>
</evidence>
<dbReference type="SUPFAM" id="SSF55874">
    <property type="entry name" value="ATPase domain of HSP90 chaperone/DNA topoisomerase II/histidine kinase"/>
    <property type="match status" value="1"/>
</dbReference>
<dbReference type="AlphaFoldDB" id="A0AA37UMN0"/>
<evidence type="ECO:0000256" key="1">
    <source>
        <dbReference type="ARBA" id="ARBA00000085"/>
    </source>
</evidence>
<dbReference type="PANTHER" id="PTHR42878">
    <property type="entry name" value="TWO-COMPONENT HISTIDINE KINASE"/>
    <property type="match status" value="1"/>
</dbReference>
<comment type="subcellular location">
    <subcellularLocation>
        <location evidence="2">Cell membrane</location>
    </subcellularLocation>
</comment>
<dbReference type="CDD" id="cd00082">
    <property type="entry name" value="HisKA"/>
    <property type="match status" value="1"/>
</dbReference>
<evidence type="ECO:0000313" key="10">
    <source>
        <dbReference type="EMBL" id="GMA29666.1"/>
    </source>
</evidence>
<dbReference type="Proteomes" id="UP001157160">
    <property type="component" value="Unassembled WGS sequence"/>
</dbReference>
<evidence type="ECO:0000256" key="4">
    <source>
        <dbReference type="ARBA" id="ARBA00022553"/>
    </source>
</evidence>
<evidence type="ECO:0000256" key="8">
    <source>
        <dbReference type="ARBA" id="ARBA00039401"/>
    </source>
</evidence>
<name>A0AA37UMN0_9MICO</name>
<dbReference type="EMBL" id="BSUL01000001">
    <property type="protein sequence ID" value="GMA29666.1"/>
    <property type="molecule type" value="Genomic_DNA"/>
</dbReference>
<comment type="catalytic activity">
    <reaction evidence="1">
        <text>ATP + protein L-histidine = ADP + protein N-phospho-L-histidine.</text>
        <dbReference type="EC" id="2.7.13.3"/>
    </reaction>
</comment>
<evidence type="ECO:0000313" key="11">
    <source>
        <dbReference type="Proteomes" id="UP001157160"/>
    </source>
</evidence>
<dbReference type="SMART" id="SM00388">
    <property type="entry name" value="HisKA"/>
    <property type="match status" value="1"/>
</dbReference>
<keyword evidence="6" id="KW-0418">Kinase</keyword>
<dbReference type="GO" id="GO:0005886">
    <property type="term" value="C:plasma membrane"/>
    <property type="evidence" value="ECO:0007669"/>
    <property type="project" value="UniProtKB-SubCell"/>
</dbReference>
<evidence type="ECO:0000256" key="5">
    <source>
        <dbReference type="ARBA" id="ARBA00022679"/>
    </source>
</evidence>
<keyword evidence="5" id="KW-0808">Transferase</keyword>
<gene>
    <name evidence="10" type="ORF">GCM10025874_29190</name>
</gene>
<keyword evidence="11" id="KW-1185">Reference proteome</keyword>
<dbReference type="InterPro" id="IPR050351">
    <property type="entry name" value="BphY/WalK/GraS-like"/>
</dbReference>
<proteinExistence type="predicted"/>
<reference evidence="10 11" key="1">
    <citation type="journal article" date="2014" name="Int. J. Syst. Evol. Microbiol.">
        <title>Complete genome sequence of Corynebacterium casei LMG S-19264T (=DSM 44701T), isolated from a smear-ripened cheese.</title>
        <authorList>
            <consortium name="US DOE Joint Genome Institute (JGI-PGF)"/>
            <person name="Walter F."/>
            <person name="Albersmeier A."/>
            <person name="Kalinowski J."/>
            <person name="Ruckert C."/>
        </authorList>
    </citation>
    <scope>NUCLEOTIDE SEQUENCE [LARGE SCALE GENOMIC DNA]</scope>
    <source>
        <strain evidence="10 11">NBRC 112289</strain>
    </source>
</reference>
<dbReference type="PRINTS" id="PR00344">
    <property type="entry name" value="BCTRLSENSOR"/>
</dbReference>
<dbReference type="GO" id="GO:0007234">
    <property type="term" value="P:osmosensory signaling via phosphorelay pathway"/>
    <property type="evidence" value="ECO:0007669"/>
    <property type="project" value="TreeGrafter"/>
</dbReference>
<dbReference type="PANTHER" id="PTHR42878:SF15">
    <property type="entry name" value="BACTERIOPHYTOCHROME"/>
    <property type="match status" value="1"/>
</dbReference>
<dbReference type="GO" id="GO:0000156">
    <property type="term" value="F:phosphorelay response regulator activity"/>
    <property type="evidence" value="ECO:0007669"/>
    <property type="project" value="TreeGrafter"/>
</dbReference>
<feature type="domain" description="Histidine kinase" evidence="9">
    <location>
        <begin position="50"/>
        <end position="262"/>
    </location>
</feature>
<dbReference type="SUPFAM" id="SSF47384">
    <property type="entry name" value="Homodimeric domain of signal transducing histidine kinase"/>
    <property type="match status" value="1"/>
</dbReference>
<keyword evidence="7" id="KW-0902">Two-component regulatory system</keyword>
<accession>A0AA37UMN0</accession>
<dbReference type="RefSeq" id="WP_284233972.1">
    <property type="nucleotide sequence ID" value="NZ_BSUL01000001.1"/>
</dbReference>
<dbReference type="Pfam" id="PF00512">
    <property type="entry name" value="HisKA"/>
    <property type="match status" value="1"/>
</dbReference>
<sequence length="262" mass="27879">MFDEQPRELTVAQRLALDTLADQVVDALELRRIGRELQCSNEQLGRFAAQVSHDLRNPLAAIAGFVELAADSPELADAPQAAAALDRAEAAAERMSALIDDLLVFAKLGGALPRREPVALDELVEAVRDDLQGEIVGTGAELAVDADVDLIGDPTLLRAMLQNLVGNAIKFTWADGRVPRVLVRAETMPGALRLTVDDNGPGVPAGQRERVFELMERGTTAEPTGLGIGLSTCRRIVDAHGGTIGIDEAPTGGARSWVVLPR</sequence>
<comment type="caution">
    <text evidence="10">The sequence shown here is derived from an EMBL/GenBank/DDBJ whole genome shotgun (WGS) entry which is preliminary data.</text>
</comment>
<dbReference type="InterPro" id="IPR004358">
    <property type="entry name" value="Sig_transdc_His_kin-like_C"/>
</dbReference>
<dbReference type="Gene3D" id="1.10.287.130">
    <property type="match status" value="1"/>
</dbReference>
<dbReference type="InterPro" id="IPR003661">
    <property type="entry name" value="HisK_dim/P_dom"/>
</dbReference>
<dbReference type="PROSITE" id="PS50109">
    <property type="entry name" value="HIS_KIN"/>
    <property type="match status" value="1"/>
</dbReference>
<dbReference type="Pfam" id="PF02518">
    <property type="entry name" value="HATPase_c"/>
    <property type="match status" value="1"/>
</dbReference>
<dbReference type="InterPro" id="IPR003594">
    <property type="entry name" value="HATPase_dom"/>
</dbReference>
<protein>
    <recommendedName>
        <fullName evidence="8">Sensor-like histidine kinase SenX3</fullName>
        <ecNumber evidence="3">2.7.13.3</ecNumber>
    </recommendedName>
</protein>
<dbReference type="GO" id="GO:0000155">
    <property type="term" value="F:phosphorelay sensor kinase activity"/>
    <property type="evidence" value="ECO:0007669"/>
    <property type="project" value="InterPro"/>
</dbReference>
<dbReference type="SMART" id="SM00387">
    <property type="entry name" value="HATPase_c"/>
    <property type="match status" value="1"/>
</dbReference>
<dbReference type="InterPro" id="IPR036890">
    <property type="entry name" value="HATPase_C_sf"/>
</dbReference>
<dbReference type="InterPro" id="IPR005467">
    <property type="entry name" value="His_kinase_dom"/>
</dbReference>
<dbReference type="GO" id="GO:0030295">
    <property type="term" value="F:protein kinase activator activity"/>
    <property type="evidence" value="ECO:0007669"/>
    <property type="project" value="TreeGrafter"/>
</dbReference>
<evidence type="ECO:0000256" key="7">
    <source>
        <dbReference type="ARBA" id="ARBA00023012"/>
    </source>
</evidence>
<organism evidence="10 11">
    <name type="scientific">Arenivirga flava</name>
    <dbReference type="NCBI Taxonomy" id="1930060"/>
    <lineage>
        <taxon>Bacteria</taxon>
        <taxon>Bacillati</taxon>
        <taxon>Actinomycetota</taxon>
        <taxon>Actinomycetes</taxon>
        <taxon>Micrococcales</taxon>
        <taxon>Microbacteriaceae</taxon>
        <taxon>Arenivirga</taxon>
    </lineage>
</organism>
<evidence type="ECO:0000256" key="6">
    <source>
        <dbReference type="ARBA" id="ARBA00022777"/>
    </source>
</evidence>
<dbReference type="Gene3D" id="3.30.565.10">
    <property type="entry name" value="Histidine kinase-like ATPase, C-terminal domain"/>
    <property type="match status" value="1"/>
</dbReference>
<dbReference type="EC" id="2.7.13.3" evidence="3"/>
<dbReference type="InterPro" id="IPR036097">
    <property type="entry name" value="HisK_dim/P_sf"/>
</dbReference>
<evidence type="ECO:0000259" key="9">
    <source>
        <dbReference type="PROSITE" id="PS50109"/>
    </source>
</evidence>